<evidence type="ECO:0008006" key="4">
    <source>
        <dbReference type="Google" id="ProtNLM"/>
    </source>
</evidence>
<gene>
    <name evidence="2" type="ORF">AE618_14410</name>
</gene>
<name>A0A0N1F5P1_9HYPH</name>
<organism evidence="2 3">
    <name type="scientific">Bosea vaviloviae</name>
    <dbReference type="NCBI Taxonomy" id="1526658"/>
    <lineage>
        <taxon>Bacteria</taxon>
        <taxon>Pseudomonadati</taxon>
        <taxon>Pseudomonadota</taxon>
        <taxon>Alphaproteobacteria</taxon>
        <taxon>Hyphomicrobiales</taxon>
        <taxon>Boseaceae</taxon>
        <taxon>Bosea</taxon>
    </lineage>
</organism>
<dbReference type="RefSeq" id="WP_054209752.1">
    <property type="nucleotide sequence ID" value="NZ_LGSZ01000045.1"/>
</dbReference>
<evidence type="ECO:0000256" key="1">
    <source>
        <dbReference type="SAM" id="MobiDB-lite"/>
    </source>
</evidence>
<feature type="compositionally biased region" description="Basic and acidic residues" evidence="1">
    <location>
        <begin position="124"/>
        <end position="134"/>
    </location>
</feature>
<dbReference type="EMBL" id="LGSZ01000045">
    <property type="protein sequence ID" value="KPH80206.1"/>
    <property type="molecule type" value="Genomic_DNA"/>
</dbReference>
<keyword evidence="3" id="KW-1185">Reference proteome</keyword>
<reference evidence="2 3" key="1">
    <citation type="submission" date="2015-07" db="EMBL/GenBank/DDBJ databases">
        <title>Whole genome sequencing of Bosea vaviloviae isolated from cave pool.</title>
        <authorList>
            <person name="Tan N.E.H."/>
            <person name="Lee Y.P."/>
            <person name="Gan H.M."/>
            <person name="Barton H."/>
            <person name="Savka M.A."/>
        </authorList>
    </citation>
    <scope>NUCLEOTIDE SEQUENCE [LARGE SCALE GENOMIC DNA]</scope>
    <source>
        <strain evidence="2 3">SD260</strain>
    </source>
</reference>
<dbReference type="AlphaFoldDB" id="A0A0N1F5P1"/>
<sequence length="134" mass="13607">MTTRHHRAGSSWRGLALARLVLALGVMLLAVLPHATLAASAWHTPLTNPAVAASPAHHTHGEAAPCHEQSAPSGEAQASGPSCCILGCGLLGQAPALPVHALATVWRTLTPSPVASRAALSPEPAERPPRPAAA</sequence>
<dbReference type="OrthoDB" id="7365878at2"/>
<proteinExistence type="predicted"/>
<protein>
    <recommendedName>
        <fullName evidence="4">DUF2946 domain-containing protein</fullName>
    </recommendedName>
</protein>
<dbReference type="Proteomes" id="UP000037822">
    <property type="component" value="Unassembled WGS sequence"/>
</dbReference>
<evidence type="ECO:0000313" key="3">
    <source>
        <dbReference type="Proteomes" id="UP000037822"/>
    </source>
</evidence>
<comment type="caution">
    <text evidence="2">The sequence shown here is derived from an EMBL/GenBank/DDBJ whole genome shotgun (WGS) entry which is preliminary data.</text>
</comment>
<feature type="region of interest" description="Disordered" evidence="1">
    <location>
        <begin position="51"/>
        <end position="79"/>
    </location>
</feature>
<feature type="region of interest" description="Disordered" evidence="1">
    <location>
        <begin position="115"/>
        <end position="134"/>
    </location>
</feature>
<evidence type="ECO:0000313" key="2">
    <source>
        <dbReference type="EMBL" id="KPH80206.1"/>
    </source>
</evidence>
<accession>A0A0N1F5P1</accession>
<dbReference type="PATRIC" id="fig|1526658.3.peg.1084"/>